<evidence type="ECO:0000256" key="1">
    <source>
        <dbReference type="SAM" id="MobiDB-lite"/>
    </source>
</evidence>
<reference evidence="2 3" key="1">
    <citation type="submission" date="2019-12" db="EMBL/GenBank/DDBJ databases">
        <title>Spirosoma sp. HMF4905 genome sequencing and assembly.</title>
        <authorList>
            <person name="Kang H."/>
            <person name="Cha I."/>
            <person name="Kim H."/>
            <person name="Joh K."/>
        </authorList>
    </citation>
    <scope>NUCLEOTIDE SEQUENCE [LARGE SCALE GENOMIC DNA]</scope>
    <source>
        <strain evidence="2 3">HMF4905</strain>
    </source>
</reference>
<dbReference type="EMBL" id="WPIN01000021">
    <property type="protein sequence ID" value="MVM35258.1"/>
    <property type="molecule type" value="Genomic_DNA"/>
</dbReference>
<protein>
    <submittedName>
        <fullName evidence="2">Uncharacterized protein</fullName>
    </submittedName>
</protein>
<organism evidence="2 3">
    <name type="scientific">Spirosoma arboris</name>
    <dbReference type="NCBI Taxonomy" id="2682092"/>
    <lineage>
        <taxon>Bacteria</taxon>
        <taxon>Pseudomonadati</taxon>
        <taxon>Bacteroidota</taxon>
        <taxon>Cytophagia</taxon>
        <taxon>Cytophagales</taxon>
        <taxon>Cytophagaceae</taxon>
        <taxon>Spirosoma</taxon>
    </lineage>
</organism>
<accession>A0A7K1SN80</accession>
<dbReference type="AlphaFoldDB" id="A0A7K1SN80"/>
<name>A0A7K1SN80_9BACT</name>
<keyword evidence="3" id="KW-1185">Reference proteome</keyword>
<proteinExistence type="predicted"/>
<sequence length="78" mass="9195">MYGSRGSICAHFHWTWEYLLWGVRWGIVERMLIDAPSYEEEEKEEEGKSGGRSSVKEIDLDEENFDEVVRKLMAQNKL</sequence>
<comment type="caution">
    <text evidence="2">The sequence shown here is derived from an EMBL/GenBank/DDBJ whole genome shotgun (WGS) entry which is preliminary data.</text>
</comment>
<feature type="region of interest" description="Disordered" evidence="1">
    <location>
        <begin position="37"/>
        <end position="58"/>
    </location>
</feature>
<gene>
    <name evidence="2" type="ORF">GO755_34875</name>
</gene>
<dbReference type="Proteomes" id="UP000436006">
    <property type="component" value="Unassembled WGS sequence"/>
</dbReference>
<evidence type="ECO:0000313" key="2">
    <source>
        <dbReference type="EMBL" id="MVM35258.1"/>
    </source>
</evidence>
<evidence type="ECO:0000313" key="3">
    <source>
        <dbReference type="Proteomes" id="UP000436006"/>
    </source>
</evidence>
<feature type="compositionally biased region" description="Basic and acidic residues" evidence="1">
    <location>
        <begin position="45"/>
        <end position="58"/>
    </location>
</feature>